<comment type="caution">
    <text evidence="13">The sequence shown here is derived from an EMBL/GenBank/DDBJ whole genome shotgun (WGS) entry which is preliminary data.</text>
</comment>
<evidence type="ECO:0000256" key="9">
    <source>
        <dbReference type="SAM" id="MobiDB-lite"/>
    </source>
</evidence>
<keyword evidence="4 8" id="KW-0240">DNA-directed RNA polymerase</keyword>
<gene>
    <name evidence="13" type="ORF">QBC33DRAFT_544652</name>
</gene>
<dbReference type="GO" id="GO:0003697">
    <property type="term" value="F:single-stranded DNA binding"/>
    <property type="evidence" value="ECO:0007669"/>
    <property type="project" value="UniProtKB-UniRule"/>
</dbReference>
<name>A0AAJ0BW29_9PEZI</name>
<comment type="subcellular location">
    <subcellularLocation>
        <location evidence="1 8">Nucleus</location>
    </subcellularLocation>
</comment>
<feature type="compositionally biased region" description="Basic and acidic residues" evidence="9">
    <location>
        <begin position="437"/>
        <end position="459"/>
    </location>
</feature>
<dbReference type="InterPro" id="IPR055207">
    <property type="entry name" value="POLR3C_WHD"/>
</dbReference>
<dbReference type="EMBL" id="MU839015">
    <property type="protein sequence ID" value="KAK1765549.1"/>
    <property type="molecule type" value="Genomic_DNA"/>
</dbReference>
<proteinExistence type="inferred from homology"/>
<evidence type="ECO:0000259" key="11">
    <source>
        <dbReference type="Pfam" id="PF08221"/>
    </source>
</evidence>
<evidence type="ECO:0000256" key="1">
    <source>
        <dbReference type="ARBA" id="ARBA00004123"/>
    </source>
</evidence>
<feature type="region of interest" description="Disordered" evidence="9">
    <location>
        <begin position="385"/>
        <end position="459"/>
    </location>
</feature>
<reference evidence="13" key="1">
    <citation type="submission" date="2023-06" db="EMBL/GenBank/DDBJ databases">
        <title>Genome-scale phylogeny and comparative genomics of the fungal order Sordariales.</title>
        <authorList>
            <consortium name="Lawrence Berkeley National Laboratory"/>
            <person name="Hensen N."/>
            <person name="Bonometti L."/>
            <person name="Westerberg I."/>
            <person name="Brannstrom I.O."/>
            <person name="Guillou S."/>
            <person name="Cros-Aarteil S."/>
            <person name="Calhoun S."/>
            <person name="Haridas S."/>
            <person name="Kuo A."/>
            <person name="Mondo S."/>
            <person name="Pangilinan J."/>
            <person name="Riley R."/>
            <person name="Labutti K."/>
            <person name="Andreopoulos B."/>
            <person name="Lipzen A."/>
            <person name="Chen C."/>
            <person name="Yanf M."/>
            <person name="Daum C."/>
            <person name="Ng V."/>
            <person name="Clum A."/>
            <person name="Steindorff A."/>
            <person name="Ohm R."/>
            <person name="Martin F."/>
            <person name="Silar P."/>
            <person name="Natvig D."/>
            <person name="Lalanne C."/>
            <person name="Gautier V."/>
            <person name="Ament-Velasquez S.L."/>
            <person name="Kruys A."/>
            <person name="Hutchinson M.I."/>
            <person name="Powell A.J."/>
            <person name="Barry K."/>
            <person name="Miller A.N."/>
            <person name="Grigoriev I.V."/>
            <person name="Debuchy R."/>
            <person name="Gladieux P."/>
            <person name="Thoren M.H."/>
            <person name="Johannesson H."/>
        </authorList>
    </citation>
    <scope>NUCLEOTIDE SEQUENCE</scope>
    <source>
        <strain evidence="13">8032-3</strain>
    </source>
</reference>
<comment type="subunit">
    <text evidence="3 8">Component of the RNA polymerase III (Pol III) complex consisting of 17 subunits.</text>
</comment>
<evidence type="ECO:0000256" key="4">
    <source>
        <dbReference type="ARBA" id="ARBA00022478"/>
    </source>
</evidence>
<dbReference type="Pfam" id="PF08221">
    <property type="entry name" value="HTH_9"/>
    <property type="match status" value="1"/>
</dbReference>
<dbReference type="InterPro" id="IPR013197">
    <property type="entry name" value="RNA_pol_III_RPC82-rel_HTH"/>
</dbReference>
<evidence type="ECO:0000256" key="3">
    <source>
        <dbReference type="ARBA" id="ARBA00011206"/>
    </source>
</evidence>
<evidence type="ECO:0000256" key="2">
    <source>
        <dbReference type="ARBA" id="ARBA00006835"/>
    </source>
</evidence>
<evidence type="ECO:0000313" key="14">
    <source>
        <dbReference type="Proteomes" id="UP001244011"/>
    </source>
</evidence>
<evidence type="ECO:0000259" key="10">
    <source>
        <dbReference type="Pfam" id="PF05645"/>
    </source>
</evidence>
<dbReference type="GeneID" id="85311661"/>
<keyword evidence="6 8" id="KW-0539">Nucleus</keyword>
<feature type="domain" description="RNA polymerase III Rpc82 C -terminal" evidence="10">
    <location>
        <begin position="170"/>
        <end position="496"/>
    </location>
</feature>
<dbReference type="GO" id="GO:0005666">
    <property type="term" value="C:RNA polymerase III complex"/>
    <property type="evidence" value="ECO:0007669"/>
    <property type="project" value="UniProtKB-UniRule"/>
</dbReference>
<dbReference type="Pfam" id="PF05645">
    <property type="entry name" value="RNA_pol_Rpc82"/>
    <property type="match status" value="1"/>
</dbReference>
<evidence type="ECO:0000313" key="13">
    <source>
        <dbReference type="EMBL" id="KAK1765549.1"/>
    </source>
</evidence>
<dbReference type="RefSeq" id="XP_060281762.1">
    <property type="nucleotide sequence ID" value="XM_060428474.1"/>
</dbReference>
<dbReference type="Pfam" id="PF22536">
    <property type="entry name" value="WHD_POLR3C"/>
    <property type="match status" value="1"/>
</dbReference>
<dbReference type="PANTHER" id="PTHR12949:SF0">
    <property type="entry name" value="DNA-DIRECTED RNA POLYMERASE III SUBUNIT RPC3"/>
    <property type="match status" value="1"/>
</dbReference>
<evidence type="ECO:0000256" key="8">
    <source>
        <dbReference type="RuleBase" id="RU367076"/>
    </source>
</evidence>
<sequence length="663" mass="75021">MQVTKNLAELCALLIDELYGELPSRIFATLLNRGRSSLVQLVQYTSLTSRQLRHGLAVLTQQNLLFFYVDNDTKLTTYEANPDPAYNIIRTGKILEMVESMYNAAVKDVMQSLLIIGQTRISDLKAAYEEKIRQWNPPGNVDEEMVDGEAAPAVKKSPFPVKSIAHLNSIICRLVEAELVDVVHVRTFQSPDDILRDVEKQVTDAKFPNGIKGGKAKVEYDEAVAQELRKVRRESKSLKRKLDESSGSAAKRRKLLNGIGANGAHEGDADPILDPKQVIRVNYERCLVELRNRRLVQFATEMIGETTGYIYAVLLRQLTRRTPRCHSDPSMDFGDMDDDGPTGPAHVTTMEILDNLSTSVDVSAGIGKASRGDIRVRTAEKIRAHLPDGNSAHPEADVDGGASSDEDAGDSDFVSGDSDYDTERETKPVPRANGTNENKDNKEGKVRFEESAAPRESRVDQMRQHLLLLSESKLQFVRHCGRGQWTVDFQPLIQQLREVELDVVIERTAGRQGLRLVRILRQKGKLDEKTLPTIALVRKPDVQNKMLEMQMAGFVDIQEVPRDSSRTANRTLFLWFSDTDRALDQLLDNTYKTVLRCLQTLAVHRRKEKDVLMLTKRSDVKGREKDVMQKEYYDRFARFLDTERKLLGHMMRLDDLVAVLRDY</sequence>
<keyword evidence="14" id="KW-1185">Reference proteome</keyword>
<dbReference type="InterPro" id="IPR008806">
    <property type="entry name" value="RNA_pol_III_Rpc82_C"/>
</dbReference>
<evidence type="ECO:0000256" key="7">
    <source>
        <dbReference type="ARBA" id="ARBA00025127"/>
    </source>
</evidence>
<keyword evidence="5 8" id="KW-0804">Transcription</keyword>
<dbReference type="InterPro" id="IPR039748">
    <property type="entry name" value="RPC3"/>
</dbReference>
<feature type="domain" description="DNA-directed RNA polymerase III subunit RPC3 winged-helix" evidence="12">
    <location>
        <begin position="503"/>
        <end position="576"/>
    </location>
</feature>
<dbReference type="GO" id="GO:0006351">
    <property type="term" value="P:DNA-templated transcription"/>
    <property type="evidence" value="ECO:0007669"/>
    <property type="project" value="InterPro"/>
</dbReference>
<protein>
    <recommendedName>
        <fullName evidence="8">DNA-directed RNA polymerase III subunit RPC3</fullName>
        <shortName evidence="8">RNA polymerase III subunit C3</shortName>
    </recommendedName>
</protein>
<accession>A0AAJ0BW29</accession>
<feature type="domain" description="RNA polymerase III subunit RPC82-related helix-turn-helix" evidence="11">
    <location>
        <begin position="9"/>
        <end position="68"/>
    </location>
</feature>
<dbReference type="Proteomes" id="UP001244011">
    <property type="component" value="Unassembled WGS sequence"/>
</dbReference>
<evidence type="ECO:0000259" key="12">
    <source>
        <dbReference type="Pfam" id="PF22536"/>
    </source>
</evidence>
<organism evidence="13 14">
    <name type="scientific">Phialemonium atrogriseum</name>
    <dbReference type="NCBI Taxonomy" id="1093897"/>
    <lineage>
        <taxon>Eukaryota</taxon>
        <taxon>Fungi</taxon>
        <taxon>Dikarya</taxon>
        <taxon>Ascomycota</taxon>
        <taxon>Pezizomycotina</taxon>
        <taxon>Sordariomycetes</taxon>
        <taxon>Sordariomycetidae</taxon>
        <taxon>Cephalothecales</taxon>
        <taxon>Cephalothecaceae</taxon>
        <taxon>Phialemonium</taxon>
    </lineage>
</organism>
<dbReference type="PANTHER" id="PTHR12949">
    <property type="entry name" value="RNA POLYMERASE III DNA DIRECTED -RELATED"/>
    <property type="match status" value="1"/>
</dbReference>
<evidence type="ECO:0000256" key="5">
    <source>
        <dbReference type="ARBA" id="ARBA00023163"/>
    </source>
</evidence>
<dbReference type="Gene3D" id="1.10.10.10">
    <property type="entry name" value="Winged helix-like DNA-binding domain superfamily/Winged helix DNA-binding domain"/>
    <property type="match status" value="2"/>
</dbReference>
<dbReference type="InterPro" id="IPR036388">
    <property type="entry name" value="WH-like_DNA-bd_sf"/>
</dbReference>
<comment type="similarity">
    <text evidence="2 8">Belongs to the RNA polymerase beta chain family.</text>
</comment>
<dbReference type="AlphaFoldDB" id="A0AAJ0BW29"/>
<evidence type="ECO:0000256" key="6">
    <source>
        <dbReference type="ARBA" id="ARBA00023242"/>
    </source>
</evidence>
<comment type="function">
    <text evidence="7 8">DNA-dependent RNA polymerase catalyzes the transcription of DNA into RNA using the four ribonucleoside triphosphates as substrates. Specific core component of RNA polymerase III which synthesizes small RNAs, such as 5S rRNA and tRNAs.</text>
</comment>